<dbReference type="InterPro" id="IPR029001">
    <property type="entry name" value="ITPase-like_fam"/>
</dbReference>
<comment type="similarity">
    <text evidence="4">Belongs to the Maf family. YhdE subfamily.</text>
</comment>
<organism evidence="5 6">
    <name type="scientific">Paracoccus sulfuroxidans</name>
    <dbReference type="NCBI Taxonomy" id="384678"/>
    <lineage>
        <taxon>Bacteria</taxon>
        <taxon>Pseudomonadati</taxon>
        <taxon>Pseudomonadota</taxon>
        <taxon>Alphaproteobacteria</taxon>
        <taxon>Rhodobacterales</taxon>
        <taxon>Paracoccaceae</taxon>
        <taxon>Paracoccus</taxon>
    </lineage>
</organism>
<dbReference type="EMBL" id="VLKU01000001">
    <property type="protein sequence ID" value="TWI38343.1"/>
    <property type="molecule type" value="Genomic_DNA"/>
</dbReference>
<comment type="subcellular location">
    <subcellularLocation>
        <location evidence="4">Cytoplasm</location>
    </subcellularLocation>
</comment>
<comment type="cofactor">
    <cofactor evidence="1 4">
        <name>a divalent metal cation</name>
        <dbReference type="ChEBI" id="CHEBI:60240"/>
    </cofactor>
</comment>
<dbReference type="PIRSF" id="PIRSF006305">
    <property type="entry name" value="Maf"/>
    <property type="match status" value="1"/>
</dbReference>
<comment type="catalytic activity">
    <reaction evidence="4">
        <text>dTTP + H2O = dTMP + diphosphate + H(+)</text>
        <dbReference type="Rhea" id="RHEA:28534"/>
        <dbReference type="ChEBI" id="CHEBI:15377"/>
        <dbReference type="ChEBI" id="CHEBI:15378"/>
        <dbReference type="ChEBI" id="CHEBI:33019"/>
        <dbReference type="ChEBI" id="CHEBI:37568"/>
        <dbReference type="ChEBI" id="CHEBI:63528"/>
        <dbReference type="EC" id="3.6.1.9"/>
    </reaction>
</comment>
<name>A0A562P1Y1_9RHOB</name>
<evidence type="ECO:0000256" key="1">
    <source>
        <dbReference type="ARBA" id="ARBA00001968"/>
    </source>
</evidence>
<comment type="catalytic activity">
    <reaction evidence="4">
        <text>UTP + H2O = UMP + diphosphate + H(+)</text>
        <dbReference type="Rhea" id="RHEA:29395"/>
        <dbReference type="ChEBI" id="CHEBI:15377"/>
        <dbReference type="ChEBI" id="CHEBI:15378"/>
        <dbReference type="ChEBI" id="CHEBI:33019"/>
        <dbReference type="ChEBI" id="CHEBI:46398"/>
        <dbReference type="ChEBI" id="CHEBI:57865"/>
        <dbReference type="EC" id="3.6.1.9"/>
    </reaction>
</comment>
<dbReference type="NCBIfam" id="TIGR00172">
    <property type="entry name" value="maf"/>
    <property type="match status" value="1"/>
</dbReference>
<evidence type="ECO:0000256" key="3">
    <source>
        <dbReference type="ARBA" id="ARBA00023080"/>
    </source>
</evidence>
<dbReference type="EC" id="3.6.1.9" evidence="4"/>
<evidence type="ECO:0000256" key="4">
    <source>
        <dbReference type="HAMAP-Rule" id="MF_00528"/>
    </source>
</evidence>
<sequence length="197" mass="21152">MGDMTDAPQLVLGSASPRRLELLAQIGITPQKIIPADIDETPRPNEAARDYVRRMAREKAQKLRPATDGVILSADTVVVAGRRILGKPADPAEAARFLHLLSGRRHKVMTAVAVAAGDRLHERLVETTIRFAPLSDQQIKDYVASGEWQGKAGGYAIQGRAGAFAIWMQGSFSAVVGLPLAETAVLLKHAGIKGQTE</sequence>
<accession>A0A562P1Y1</accession>
<dbReference type="SUPFAM" id="SSF52972">
    <property type="entry name" value="ITPase-like"/>
    <property type="match status" value="1"/>
</dbReference>
<keyword evidence="2 4" id="KW-0378">Hydrolase</keyword>
<dbReference type="GO" id="GO:0036221">
    <property type="term" value="F:UTP diphosphatase activity"/>
    <property type="evidence" value="ECO:0007669"/>
    <property type="project" value="RHEA"/>
</dbReference>
<proteinExistence type="inferred from homology"/>
<reference evidence="5 6" key="1">
    <citation type="journal article" date="2015" name="Stand. Genomic Sci.">
        <title>Genomic Encyclopedia of Bacterial and Archaeal Type Strains, Phase III: the genomes of soil and plant-associated and newly described type strains.</title>
        <authorList>
            <person name="Whitman W.B."/>
            <person name="Woyke T."/>
            <person name="Klenk H.P."/>
            <person name="Zhou Y."/>
            <person name="Lilburn T.G."/>
            <person name="Beck B.J."/>
            <person name="De Vos P."/>
            <person name="Vandamme P."/>
            <person name="Eisen J.A."/>
            <person name="Garrity G."/>
            <person name="Hugenholtz P."/>
            <person name="Kyrpides N.C."/>
        </authorList>
    </citation>
    <scope>NUCLEOTIDE SEQUENCE [LARGE SCALE GENOMIC DNA]</scope>
    <source>
        <strain evidence="5 6">CGMCC 1.5364</strain>
    </source>
</reference>
<evidence type="ECO:0000256" key="2">
    <source>
        <dbReference type="ARBA" id="ARBA00022801"/>
    </source>
</evidence>
<dbReference type="HAMAP" id="MF_00528">
    <property type="entry name" value="Maf"/>
    <property type="match status" value="1"/>
</dbReference>
<feature type="site" description="Important for substrate specificity" evidence="4">
    <location>
        <position position="18"/>
    </location>
</feature>
<dbReference type="GO" id="GO:0005737">
    <property type="term" value="C:cytoplasm"/>
    <property type="evidence" value="ECO:0007669"/>
    <property type="project" value="UniProtKB-SubCell"/>
</dbReference>
<evidence type="ECO:0000313" key="5">
    <source>
        <dbReference type="EMBL" id="TWI38343.1"/>
    </source>
</evidence>
<keyword evidence="6" id="KW-1185">Reference proteome</keyword>
<dbReference type="InterPro" id="IPR003697">
    <property type="entry name" value="Maf-like"/>
</dbReference>
<evidence type="ECO:0000313" key="6">
    <source>
        <dbReference type="Proteomes" id="UP000316225"/>
    </source>
</evidence>
<keyword evidence="3 4" id="KW-0546">Nucleotide metabolism</keyword>
<comment type="caution">
    <text evidence="4">Lacks conserved residue(s) required for the propagation of feature annotation.</text>
</comment>
<dbReference type="AlphaFoldDB" id="A0A562P1Y1"/>
<comment type="function">
    <text evidence="4">Nucleoside triphosphate pyrophosphatase that hydrolyzes dTTP and UTP. May have a dual role in cell division arrest and in preventing the incorporation of modified nucleotides into cellular nucleic acids.</text>
</comment>
<feature type="site" description="Important for substrate specificity" evidence="4">
    <location>
        <position position="76"/>
    </location>
</feature>
<dbReference type="PANTHER" id="PTHR43213:SF5">
    <property type="entry name" value="BIFUNCTIONAL DTTP_UTP PYROPHOSPHATASE_METHYLTRANSFERASE PROTEIN-RELATED"/>
    <property type="match status" value="1"/>
</dbReference>
<protein>
    <recommendedName>
        <fullName evidence="4">dTTP/UTP pyrophosphatase</fullName>
        <shortName evidence="4">dTTPase/UTPase</shortName>
        <ecNumber evidence="4">3.6.1.9</ecNumber>
    </recommendedName>
    <alternativeName>
        <fullName evidence="4">Nucleoside triphosphate pyrophosphatase</fullName>
    </alternativeName>
    <alternativeName>
        <fullName evidence="4">Nucleotide pyrophosphatase</fullName>
        <shortName evidence="4">Nucleotide PPase</shortName>
    </alternativeName>
</protein>
<feature type="site" description="Important for substrate specificity" evidence="4">
    <location>
        <position position="158"/>
    </location>
</feature>
<dbReference type="Gene3D" id="3.90.950.10">
    <property type="match status" value="1"/>
</dbReference>
<dbReference type="Proteomes" id="UP000316225">
    <property type="component" value="Unassembled WGS sequence"/>
</dbReference>
<dbReference type="GO" id="GO:0036218">
    <property type="term" value="F:dTTP diphosphatase activity"/>
    <property type="evidence" value="ECO:0007669"/>
    <property type="project" value="RHEA"/>
</dbReference>
<gene>
    <name evidence="5" type="ORF">IQ24_00482</name>
</gene>
<keyword evidence="4" id="KW-0963">Cytoplasm</keyword>
<dbReference type="Pfam" id="PF02545">
    <property type="entry name" value="Maf"/>
    <property type="match status" value="1"/>
</dbReference>
<dbReference type="PANTHER" id="PTHR43213">
    <property type="entry name" value="BIFUNCTIONAL DTTP/UTP PYROPHOSPHATASE/METHYLTRANSFERASE PROTEIN-RELATED"/>
    <property type="match status" value="1"/>
</dbReference>
<dbReference type="GO" id="GO:0009117">
    <property type="term" value="P:nucleotide metabolic process"/>
    <property type="evidence" value="ECO:0007669"/>
    <property type="project" value="UniProtKB-KW"/>
</dbReference>
<comment type="caution">
    <text evidence="5">The sequence shown here is derived from an EMBL/GenBank/DDBJ whole genome shotgun (WGS) entry which is preliminary data.</text>
</comment>
<dbReference type="CDD" id="cd00555">
    <property type="entry name" value="Maf"/>
    <property type="match status" value="1"/>
</dbReference>
<feature type="active site" description="Proton acceptor" evidence="4">
    <location>
        <position position="75"/>
    </location>
</feature>